<sequence>MTQKTKNLLRLILLFLISRLIIYALGIHFNTTPLTWYFQYLDPIDLRLHLFQSLFYLHSQPPGFNLFLGLVLNVVPGYEVMIFHITYITMGLIVTLILFMVLTKFNISPSVAFSICLFFAVSPPVILYENWLFYTYPVFFLLLLSAFFLYKFIENSRMSYVFFFFVSCALIVLTRTLFQAIWFLFIFIGLLFFNRRNAKKIFLAALVPFVFIAFFYIKNYVIFKEASLSSWLGMNLIKMTFTIPQSTLQSAVERGEVSEIALIKPFRDPEVYREYANFDTITGIPALDKEYKSTGAINFNHVSYISISRMYYTAAIFLIKKFPWYYGFSIIKAFYTYLQPCSSFQESPNTEKLKVWTHIYEYYVLGNILEKIWTTTYTNRFNQQRKIHVNFLFIFIPIIYAWGIVLAIRGKKLFGFTESQALLIKYMMFNILYTMFIGNFIEAGENMRFRFLIVPFIYILIALFIKHIISRKT</sequence>
<gene>
    <name evidence="2" type="ORF">AMJ52_02650</name>
</gene>
<feature type="transmembrane region" description="Helical" evidence="1">
    <location>
        <begin position="110"/>
        <end position="128"/>
    </location>
</feature>
<protein>
    <recommendedName>
        <fullName evidence="4">Glycosyltransferase RgtA/B/C/D-like domain-containing protein</fullName>
    </recommendedName>
</protein>
<feature type="transmembrane region" description="Helical" evidence="1">
    <location>
        <begin position="420"/>
        <end position="437"/>
    </location>
</feature>
<keyword evidence="1" id="KW-0812">Transmembrane</keyword>
<comment type="caution">
    <text evidence="2">The sequence shown here is derived from an EMBL/GenBank/DDBJ whole genome shotgun (WGS) entry which is preliminary data.</text>
</comment>
<dbReference type="AlphaFoldDB" id="A0A0S7YHG7"/>
<accession>A0A0S7YHG7</accession>
<keyword evidence="1" id="KW-0472">Membrane</keyword>
<evidence type="ECO:0000313" key="3">
    <source>
        <dbReference type="Proteomes" id="UP000051012"/>
    </source>
</evidence>
<evidence type="ECO:0008006" key="4">
    <source>
        <dbReference type="Google" id="ProtNLM"/>
    </source>
</evidence>
<dbReference type="Proteomes" id="UP000051012">
    <property type="component" value="Unassembled WGS sequence"/>
</dbReference>
<feature type="transmembrane region" description="Helical" evidence="1">
    <location>
        <begin position="449"/>
        <end position="469"/>
    </location>
</feature>
<feature type="transmembrane region" description="Helical" evidence="1">
    <location>
        <begin position="134"/>
        <end position="153"/>
    </location>
</feature>
<feature type="transmembrane region" description="Helical" evidence="1">
    <location>
        <begin position="199"/>
        <end position="217"/>
    </location>
</feature>
<feature type="transmembrane region" description="Helical" evidence="1">
    <location>
        <begin position="81"/>
        <end position="103"/>
    </location>
</feature>
<feature type="transmembrane region" description="Helical" evidence="1">
    <location>
        <begin position="389"/>
        <end position="408"/>
    </location>
</feature>
<organism evidence="2 3">
    <name type="scientific">candidate division TA06 bacterium DG_78</name>
    <dbReference type="NCBI Taxonomy" id="1703772"/>
    <lineage>
        <taxon>Bacteria</taxon>
        <taxon>Bacteria division TA06</taxon>
    </lineage>
</organism>
<evidence type="ECO:0000313" key="2">
    <source>
        <dbReference type="EMBL" id="KPJ73923.1"/>
    </source>
</evidence>
<feature type="transmembrane region" description="Helical" evidence="1">
    <location>
        <begin position="160"/>
        <end position="193"/>
    </location>
</feature>
<proteinExistence type="predicted"/>
<dbReference type="EMBL" id="LJNI01000022">
    <property type="protein sequence ID" value="KPJ73923.1"/>
    <property type="molecule type" value="Genomic_DNA"/>
</dbReference>
<evidence type="ECO:0000256" key="1">
    <source>
        <dbReference type="SAM" id="Phobius"/>
    </source>
</evidence>
<name>A0A0S7YHG7_UNCT6</name>
<feature type="transmembrane region" description="Helical" evidence="1">
    <location>
        <begin position="7"/>
        <end position="29"/>
    </location>
</feature>
<keyword evidence="1" id="KW-1133">Transmembrane helix</keyword>
<reference evidence="2 3" key="1">
    <citation type="journal article" date="2015" name="Microbiome">
        <title>Genomic resolution of linkages in carbon, nitrogen, and sulfur cycling among widespread estuary sediment bacteria.</title>
        <authorList>
            <person name="Baker B.J."/>
            <person name="Lazar C.S."/>
            <person name="Teske A.P."/>
            <person name="Dick G.J."/>
        </authorList>
    </citation>
    <scope>NUCLEOTIDE SEQUENCE [LARGE SCALE GENOMIC DNA]</scope>
    <source>
        <strain evidence="2">DG_78</strain>
    </source>
</reference>